<dbReference type="PANTHER" id="PTHR37540:SF5">
    <property type="entry name" value="TRANSCRIPTION FACTOR DOMAIN-CONTAINING PROTEIN"/>
    <property type="match status" value="1"/>
</dbReference>
<dbReference type="Proteomes" id="UP000472372">
    <property type="component" value="Chromosome 6"/>
</dbReference>
<accession>A0A6S6W5E8</accession>
<dbReference type="EMBL" id="HG992982">
    <property type="protein sequence ID" value="CAE7185828.1"/>
    <property type="molecule type" value="Genomic_DNA"/>
</dbReference>
<evidence type="ECO:0000313" key="2">
    <source>
        <dbReference type="Proteomes" id="UP000472372"/>
    </source>
</evidence>
<proteinExistence type="predicted"/>
<dbReference type="Pfam" id="PF11951">
    <property type="entry name" value="Fungal_trans_2"/>
    <property type="match status" value="1"/>
</dbReference>
<reference evidence="1" key="1">
    <citation type="submission" date="2021-02" db="EMBL/GenBank/DDBJ databases">
        <authorList>
            <person name="Syme A R."/>
            <person name="Syme A R."/>
            <person name="Moolhuijzen P."/>
        </authorList>
    </citation>
    <scope>NUCLEOTIDE SEQUENCE</scope>
    <source>
        <strain evidence="1">W1-1</strain>
    </source>
</reference>
<evidence type="ECO:0000313" key="1">
    <source>
        <dbReference type="EMBL" id="CAE7185828.1"/>
    </source>
</evidence>
<dbReference type="InterPro" id="IPR021858">
    <property type="entry name" value="Fun_TF"/>
</dbReference>
<dbReference type="PANTHER" id="PTHR37540">
    <property type="entry name" value="TRANSCRIPTION FACTOR (ACR-2), PUTATIVE-RELATED-RELATED"/>
    <property type="match status" value="1"/>
</dbReference>
<protein>
    <submittedName>
        <fullName evidence="1">Uncharacterized protein</fullName>
    </submittedName>
</protein>
<name>A0A6S6W5E8_9PLEO</name>
<gene>
    <name evidence="1" type="ORF">PTTW11_06871</name>
</gene>
<sequence length="484" mass="55406">MLIGTMDRSTKPSFNFVNLKHPDDLKNEETQLRIRRLAMTEVGKARRKPKTKRARNELILEFRDPSESRVNIDRFGGGQLDPFNPYPIELDEPARALLANVFSADDNDHPSVLRGSWYPVGLSDAAAFHNMLANSQNFLFQKRNGYFPSQDDAVALKHHHKALRHTTLMMKDPAKHKSDEVICGVVSFMIHNALLGDFTHWQKHSNALVRIVGLRGGYDAIDKEHLRLTVSWADLIGSFYQDHPPIVPMPQQWIVDSRSPPNSPRPTNNALSLTWKQQLPMHLDWITIFDDIVQLISLDQAFKEKQLMLAITSGSWMEPTIYRLLAIRPLNHGNDREKVIEEVCRLGTLLFLSPFWRALGQSPVRTSVISHNLLLVLTTNMIEWNELKPLLIWVIYFAAIETKDLAERSQFVFMLGILMSGLQLQDWDDIMQIVKSVSWVDKIFAGTDDLIRDEVMQIVNHNPMNFFPADTPPGFLEDFGAEIE</sequence>
<dbReference type="AlphaFoldDB" id="A0A6S6W5E8"/>
<organism evidence="1 2">
    <name type="scientific">Pyrenophora teres f. teres</name>
    <dbReference type="NCBI Taxonomy" id="97479"/>
    <lineage>
        <taxon>Eukaryota</taxon>
        <taxon>Fungi</taxon>
        <taxon>Dikarya</taxon>
        <taxon>Ascomycota</taxon>
        <taxon>Pezizomycotina</taxon>
        <taxon>Dothideomycetes</taxon>
        <taxon>Pleosporomycetidae</taxon>
        <taxon>Pleosporales</taxon>
        <taxon>Pleosporineae</taxon>
        <taxon>Pleosporaceae</taxon>
        <taxon>Pyrenophora</taxon>
    </lineage>
</organism>